<feature type="region of interest" description="Disordered" evidence="1">
    <location>
        <begin position="146"/>
        <end position="182"/>
    </location>
</feature>
<evidence type="ECO:0000313" key="2">
    <source>
        <dbReference type="EMBL" id="BDT62514.1"/>
    </source>
</evidence>
<sequence length="286" mass="31537">MNSSNSDINRDLRSSATPVASALYSRRCISNIRQSKQPPPRKLLTKFVFDTVACDSEMGSTSRRALEESTRPFEGGSDQLNRQVIKTSKEPSAAGGDPLELDSSLRSSRAFVTGVEQIVGIEDIPREEEEGKDDLSLVKERGFELKMREEDRAETSSSSSSSSVMSDMRASHRASPKGLDRLVRQTRLSEYESKITQEQGELGIDANHLEEPAGGALAEFPGGGVQPETNRHVRSSRTFVPGPDQVNGIIDDFKEEDFIPYSDSHVPEGDNEMTTHPLEMTNPFSQ</sequence>
<feature type="region of interest" description="Disordered" evidence="1">
    <location>
        <begin position="58"/>
        <end position="81"/>
    </location>
</feature>
<accession>A0A9C7BW33</accession>
<proteinExistence type="predicted"/>
<name>A0A9C7BW33_9VIRU</name>
<feature type="region of interest" description="Disordered" evidence="1">
    <location>
        <begin position="219"/>
        <end position="247"/>
    </location>
</feature>
<reference evidence="2" key="1">
    <citation type="submission" date="2022-10" db="EMBL/GenBank/DDBJ databases">
        <title>Genome sequences of endogenous nimaviruses in decapod crustaceans.</title>
        <authorList>
            <person name="Kawato S."/>
            <person name="Nozaki R."/>
            <person name="Kondo H."/>
            <person name="Hirono I."/>
        </authorList>
    </citation>
    <scope>NUCLEOTIDE SEQUENCE</scope>
    <source>
        <strain evidence="2">Okinawa2016</strain>
    </source>
</reference>
<protein>
    <submittedName>
        <fullName evidence="2">Uncharacterized protein</fullName>
    </submittedName>
</protein>
<dbReference type="EMBL" id="LC738875">
    <property type="protein sequence ID" value="BDT62514.1"/>
    <property type="molecule type" value="Genomic_DNA"/>
</dbReference>
<evidence type="ECO:0000256" key="1">
    <source>
        <dbReference type="SAM" id="MobiDB-lite"/>
    </source>
</evidence>
<organism evidence="2">
    <name type="scientific">Melicertus latisulcatus pemonivirus</name>
    <dbReference type="NCBI Taxonomy" id="2984278"/>
    <lineage>
        <taxon>Viruses</taxon>
        <taxon>Viruses incertae sedis</taxon>
        <taxon>Naldaviricetes</taxon>
        <taxon>Nimaviridae</taxon>
    </lineage>
</organism>
<feature type="region of interest" description="Disordered" evidence="1">
    <location>
        <begin position="260"/>
        <end position="286"/>
    </location>
</feature>